<dbReference type="InterPro" id="IPR034161">
    <property type="entry name" value="Pepsin-like_plant"/>
</dbReference>
<dbReference type="SUPFAM" id="SSF50630">
    <property type="entry name" value="Acid proteases"/>
    <property type="match status" value="1"/>
</dbReference>
<dbReference type="PANTHER" id="PTHR47967:SF117">
    <property type="entry name" value="PEPTIDASE A1 DOMAIN-CONTAINING PROTEIN"/>
    <property type="match status" value="1"/>
</dbReference>
<evidence type="ECO:0000256" key="5">
    <source>
        <dbReference type="ARBA" id="ARBA00023180"/>
    </source>
</evidence>
<evidence type="ECO:0000313" key="9">
    <source>
        <dbReference type="Proteomes" id="UP001140206"/>
    </source>
</evidence>
<dbReference type="PROSITE" id="PS51767">
    <property type="entry name" value="PEPTIDASE_A1"/>
    <property type="match status" value="1"/>
</dbReference>
<evidence type="ECO:0000256" key="1">
    <source>
        <dbReference type="ARBA" id="ARBA00007447"/>
    </source>
</evidence>
<dbReference type="Pfam" id="PF14541">
    <property type="entry name" value="TAXi_C"/>
    <property type="match status" value="1"/>
</dbReference>
<dbReference type="InterPro" id="IPR021109">
    <property type="entry name" value="Peptidase_aspartic_dom_sf"/>
</dbReference>
<dbReference type="EMBL" id="JAMFTS010000001">
    <property type="protein sequence ID" value="KAJ4802168.1"/>
    <property type="molecule type" value="Genomic_DNA"/>
</dbReference>
<keyword evidence="3" id="KW-0064">Aspartyl protease</keyword>
<comment type="caution">
    <text evidence="7">The sequence shown here is derived from an EMBL/GenBank/DDBJ whole genome shotgun (WGS) entry which is preliminary data.</text>
</comment>
<evidence type="ECO:0000256" key="2">
    <source>
        <dbReference type="ARBA" id="ARBA00022670"/>
    </source>
</evidence>
<protein>
    <submittedName>
        <fullName evidence="7">Eukaryotic aspartyl protease family protein</fullName>
    </submittedName>
</protein>
<dbReference type="CDD" id="cd05476">
    <property type="entry name" value="pepsin_A_like_plant"/>
    <property type="match status" value="1"/>
</dbReference>
<gene>
    <name evidence="8" type="ORF">LUZ62_014734</name>
    <name evidence="7" type="ORF">LUZ62_060073</name>
</gene>
<dbReference type="InterPro" id="IPR032799">
    <property type="entry name" value="TAXi_C"/>
</dbReference>
<dbReference type="GO" id="GO:0005576">
    <property type="term" value="C:extracellular region"/>
    <property type="evidence" value="ECO:0007669"/>
    <property type="project" value="TreeGrafter"/>
</dbReference>
<evidence type="ECO:0000259" key="6">
    <source>
        <dbReference type="PROSITE" id="PS51767"/>
    </source>
</evidence>
<keyword evidence="5" id="KW-0325">Glycoprotein</keyword>
<dbReference type="EMBL" id="JAMFTS010000003">
    <property type="protein sequence ID" value="KAJ4775816.1"/>
    <property type="molecule type" value="Genomic_DNA"/>
</dbReference>
<dbReference type="InterPro" id="IPR032861">
    <property type="entry name" value="TAXi_N"/>
</dbReference>
<dbReference type="Proteomes" id="UP001140206">
    <property type="component" value="Chromosome 3"/>
</dbReference>
<comment type="similarity">
    <text evidence="1">Belongs to the peptidase A1 family.</text>
</comment>
<sequence>MIFSWSLPVILVTSQNISAAQHQNGFSLKLIDPLSPLSPFFNSNLTDTKRLNRVLESDRRRLHYLISLHNLGSANYSDIDPSQIRPGLSSRDLYYMVEMGIGTGTAFENYYLHLDTGSSLSWIQCEPCHECFQQQPRLFNPQNSPSYGALMANHPYCRAPFYKPGPNGLCYFSIFYADDTSANGTLSSEVFTFTASQGAYVHVPNVVFGCTHQTDTDYPLNGPVGIFGLNLEPESFISQPSSSPVTGMRFSYCLVEPGSTAAMTLLFGDEITWPPVARIQETQILRFNNGFGLYYVNLTDMSIDNTGIYFPPGTFDRDPSGLRGFMIDSGAHYTYLPKLAYKIVRDALVLHFETRHLLPVQGRGEAERFDLCFDLPPNEDPVNLLPSMTFHFAGADLPLFYQQVFYVDLNEQQFCLAMFPENTGLAPAVLGAFQQVNTQFEFDMRTGGILRMATVDCTHGV</sequence>
<dbReference type="InterPro" id="IPR051708">
    <property type="entry name" value="Plant_Aspart_Prot_A1"/>
</dbReference>
<dbReference type="Gene3D" id="2.40.70.10">
    <property type="entry name" value="Acid Proteases"/>
    <property type="match status" value="2"/>
</dbReference>
<name>A0AAV8E9T5_9POAL</name>
<evidence type="ECO:0000256" key="3">
    <source>
        <dbReference type="ARBA" id="ARBA00022750"/>
    </source>
</evidence>
<dbReference type="PANTHER" id="PTHR47967">
    <property type="entry name" value="OS07G0603500 PROTEIN-RELATED"/>
    <property type="match status" value="1"/>
</dbReference>
<organism evidence="7 9">
    <name type="scientific">Rhynchospora pubera</name>
    <dbReference type="NCBI Taxonomy" id="906938"/>
    <lineage>
        <taxon>Eukaryota</taxon>
        <taxon>Viridiplantae</taxon>
        <taxon>Streptophyta</taxon>
        <taxon>Embryophyta</taxon>
        <taxon>Tracheophyta</taxon>
        <taxon>Spermatophyta</taxon>
        <taxon>Magnoliopsida</taxon>
        <taxon>Liliopsida</taxon>
        <taxon>Poales</taxon>
        <taxon>Cyperaceae</taxon>
        <taxon>Cyperoideae</taxon>
        <taxon>Rhynchosporeae</taxon>
        <taxon>Rhynchospora</taxon>
    </lineage>
</organism>
<proteinExistence type="inferred from homology"/>
<reference evidence="7" key="1">
    <citation type="submission" date="2022-08" db="EMBL/GenBank/DDBJ databases">
        <authorList>
            <person name="Marques A."/>
        </authorList>
    </citation>
    <scope>NUCLEOTIDE SEQUENCE</scope>
    <source>
        <strain evidence="7">RhyPub2mFocal</strain>
        <tissue evidence="7">Leaves</tissue>
    </source>
</reference>
<keyword evidence="9" id="KW-1185">Reference proteome</keyword>
<accession>A0AAV8E9T5</accession>
<evidence type="ECO:0000313" key="8">
    <source>
        <dbReference type="EMBL" id="KAJ4802168.1"/>
    </source>
</evidence>
<dbReference type="GO" id="GO:0004190">
    <property type="term" value="F:aspartic-type endopeptidase activity"/>
    <property type="evidence" value="ECO:0007669"/>
    <property type="project" value="UniProtKB-KW"/>
</dbReference>
<dbReference type="Pfam" id="PF14543">
    <property type="entry name" value="TAXi_N"/>
    <property type="match status" value="1"/>
</dbReference>
<evidence type="ECO:0000256" key="4">
    <source>
        <dbReference type="ARBA" id="ARBA00022801"/>
    </source>
</evidence>
<feature type="domain" description="Peptidase A1" evidence="6">
    <location>
        <begin position="95"/>
        <end position="453"/>
    </location>
</feature>
<dbReference type="AlphaFoldDB" id="A0AAV8E9T5"/>
<dbReference type="GO" id="GO:0006508">
    <property type="term" value="P:proteolysis"/>
    <property type="evidence" value="ECO:0007669"/>
    <property type="project" value="UniProtKB-KW"/>
</dbReference>
<dbReference type="Proteomes" id="UP001140206">
    <property type="component" value="Chromosome 1"/>
</dbReference>
<keyword evidence="4" id="KW-0378">Hydrolase</keyword>
<dbReference type="InterPro" id="IPR033121">
    <property type="entry name" value="PEPTIDASE_A1"/>
</dbReference>
<keyword evidence="2 7" id="KW-0645">Protease</keyword>
<evidence type="ECO:0000313" key="7">
    <source>
        <dbReference type="EMBL" id="KAJ4775816.1"/>
    </source>
</evidence>